<protein>
    <submittedName>
        <fullName evidence="1">Uncharacterized protein</fullName>
    </submittedName>
</protein>
<gene>
    <name evidence="1" type="ordered locus">PCC7424_3566</name>
</gene>
<dbReference type="RefSeq" id="WP_015955549.1">
    <property type="nucleotide sequence ID" value="NC_011729.1"/>
</dbReference>
<dbReference type="eggNOG" id="COG1262">
    <property type="taxonomic scope" value="Bacteria"/>
</dbReference>
<dbReference type="OrthoDB" id="532149at2"/>
<name>B7KGM9_GLOC7</name>
<evidence type="ECO:0000313" key="1">
    <source>
        <dbReference type="EMBL" id="ACK71956.1"/>
    </source>
</evidence>
<proteinExistence type="predicted"/>
<dbReference type="HOGENOM" id="CLU_156519_0_0_3"/>
<dbReference type="EMBL" id="CP001291">
    <property type="protein sequence ID" value="ACK71956.1"/>
    <property type="molecule type" value="Genomic_DNA"/>
</dbReference>
<organism evidence="1 2">
    <name type="scientific">Gloeothece citriformis (strain PCC 7424)</name>
    <name type="common">Cyanothece sp. (strain PCC 7424)</name>
    <dbReference type="NCBI Taxonomy" id="65393"/>
    <lineage>
        <taxon>Bacteria</taxon>
        <taxon>Bacillati</taxon>
        <taxon>Cyanobacteriota</taxon>
        <taxon>Cyanophyceae</taxon>
        <taxon>Oscillatoriophycideae</taxon>
        <taxon>Chroococcales</taxon>
        <taxon>Aphanothecaceae</taxon>
        <taxon>Gloeothece</taxon>
        <taxon>Gloeothece citriformis</taxon>
    </lineage>
</organism>
<reference evidence="2" key="1">
    <citation type="journal article" date="2011" name="MBio">
        <title>Novel metabolic attributes of the genus Cyanothece, comprising a group of unicellular nitrogen-fixing Cyanobacteria.</title>
        <authorList>
            <person name="Bandyopadhyay A."/>
            <person name="Elvitigala T."/>
            <person name="Welsh E."/>
            <person name="Stockel J."/>
            <person name="Liberton M."/>
            <person name="Min H."/>
            <person name="Sherman L.A."/>
            <person name="Pakrasi H.B."/>
        </authorList>
    </citation>
    <scope>NUCLEOTIDE SEQUENCE [LARGE SCALE GENOMIC DNA]</scope>
    <source>
        <strain evidence="2">PCC 7424</strain>
    </source>
</reference>
<dbReference type="STRING" id="65393.PCC7424_3566"/>
<keyword evidence="2" id="KW-1185">Reference proteome</keyword>
<sequence length="130" mass="14574">MTRSPDIEISFAVNDPNLDEDEQAKITTQLLRELRELDEVEKVDRTEDINPELGSKPGFATLIGWLSVTVNPKNLKGLLGFLGDRLKDKPITITVKVGDQEAKLEAKSRQELQEAEKIALNLIEAFKDKS</sequence>
<evidence type="ECO:0000313" key="2">
    <source>
        <dbReference type="Proteomes" id="UP000002384"/>
    </source>
</evidence>
<accession>B7KGM9</accession>
<dbReference type="AlphaFoldDB" id="B7KGM9"/>
<dbReference type="KEGG" id="cyc:PCC7424_3566"/>
<dbReference type="Proteomes" id="UP000002384">
    <property type="component" value="Chromosome"/>
</dbReference>